<evidence type="ECO:0000256" key="2">
    <source>
        <dbReference type="ARBA" id="ARBA00022692"/>
    </source>
</evidence>
<dbReference type="GO" id="GO:0016020">
    <property type="term" value="C:membrane"/>
    <property type="evidence" value="ECO:0007669"/>
    <property type="project" value="UniProtKB-SubCell"/>
</dbReference>
<evidence type="ECO:0000256" key="3">
    <source>
        <dbReference type="ARBA" id="ARBA00022989"/>
    </source>
</evidence>
<dbReference type="RefSeq" id="WP_119594228.1">
    <property type="nucleotide sequence ID" value="NZ_QXFM01000135.1"/>
</dbReference>
<dbReference type="InterPro" id="IPR006694">
    <property type="entry name" value="Fatty_acid_hydroxylase"/>
</dbReference>
<dbReference type="GO" id="GO:0016491">
    <property type="term" value="F:oxidoreductase activity"/>
    <property type="evidence" value="ECO:0007669"/>
    <property type="project" value="InterPro"/>
</dbReference>
<feature type="transmembrane region" description="Helical" evidence="5">
    <location>
        <begin position="6"/>
        <end position="24"/>
    </location>
</feature>
<keyword evidence="4 5" id="KW-0472">Membrane</keyword>
<dbReference type="OrthoDB" id="9770329at2"/>
<dbReference type="PANTHER" id="PTHR11863">
    <property type="entry name" value="STEROL DESATURASE"/>
    <property type="match status" value="1"/>
</dbReference>
<evidence type="ECO:0000256" key="1">
    <source>
        <dbReference type="ARBA" id="ARBA00004370"/>
    </source>
</evidence>
<evidence type="ECO:0000256" key="4">
    <source>
        <dbReference type="ARBA" id="ARBA00023136"/>
    </source>
</evidence>
<evidence type="ECO:0000313" key="8">
    <source>
        <dbReference type="Proteomes" id="UP000265366"/>
    </source>
</evidence>
<dbReference type="AlphaFoldDB" id="A0A3A1P5I9"/>
<name>A0A3A1P5I9_9SPHN</name>
<dbReference type="Pfam" id="PF04116">
    <property type="entry name" value="FA_hydroxylase"/>
    <property type="match status" value="1"/>
</dbReference>
<sequence length="269" mass="29777">MASRLVKLAGMVLGAGAVGALLYAERTRPLRKQMRKAAPRIARNVAMGAACQAAISAAEVPLTERIASRNAAHKRGLSGLFGGGIMGSAVAFLAMDYGFYLWHVATHKVPLLWRFHRVHHVDPDMDASTALRFHFVDMVVSLPWRLVQVRVSGIGPRGLALWCRFFLFSVLFHHANWRLPRGLDAALSKHITTPRMHGIHHSQNPCEMDSNWSSGIAWWDHLHRTFRDDVPTDTITIGVDDPLAERDTHLLPALRAPFAARLVQAGGLV</sequence>
<dbReference type="EMBL" id="QXFM01000135">
    <property type="protein sequence ID" value="RIV81642.1"/>
    <property type="molecule type" value="Genomic_DNA"/>
</dbReference>
<evidence type="ECO:0000256" key="5">
    <source>
        <dbReference type="SAM" id="Phobius"/>
    </source>
</evidence>
<dbReference type="InterPro" id="IPR050307">
    <property type="entry name" value="Sterol_Desaturase_Related"/>
</dbReference>
<comment type="subcellular location">
    <subcellularLocation>
        <location evidence="1">Membrane</location>
    </subcellularLocation>
</comment>
<dbReference type="GO" id="GO:0008610">
    <property type="term" value="P:lipid biosynthetic process"/>
    <property type="evidence" value="ECO:0007669"/>
    <property type="project" value="InterPro"/>
</dbReference>
<dbReference type="GO" id="GO:0005506">
    <property type="term" value="F:iron ion binding"/>
    <property type="evidence" value="ECO:0007669"/>
    <property type="project" value="InterPro"/>
</dbReference>
<proteinExistence type="predicted"/>
<comment type="caution">
    <text evidence="7">The sequence shown here is derived from an EMBL/GenBank/DDBJ whole genome shotgun (WGS) entry which is preliminary data.</text>
</comment>
<feature type="domain" description="Fatty acid hydroxylase" evidence="6">
    <location>
        <begin position="89"/>
        <end position="225"/>
    </location>
</feature>
<keyword evidence="3 5" id="KW-1133">Transmembrane helix</keyword>
<dbReference type="Proteomes" id="UP000265366">
    <property type="component" value="Unassembled WGS sequence"/>
</dbReference>
<accession>A0A3A1P5I9</accession>
<evidence type="ECO:0000313" key="7">
    <source>
        <dbReference type="EMBL" id="RIV81642.1"/>
    </source>
</evidence>
<keyword evidence="2 5" id="KW-0812">Transmembrane</keyword>
<organism evidence="7 8">
    <name type="scientific">Aurantiacibacter xanthus</name>
    <dbReference type="NCBI Taxonomy" id="1784712"/>
    <lineage>
        <taxon>Bacteria</taxon>
        <taxon>Pseudomonadati</taxon>
        <taxon>Pseudomonadota</taxon>
        <taxon>Alphaproteobacteria</taxon>
        <taxon>Sphingomonadales</taxon>
        <taxon>Erythrobacteraceae</taxon>
        <taxon>Aurantiacibacter</taxon>
    </lineage>
</organism>
<protein>
    <submittedName>
        <fullName evidence="7">Sterol desaturase family protein</fullName>
    </submittedName>
</protein>
<keyword evidence="8" id="KW-1185">Reference proteome</keyword>
<evidence type="ECO:0000259" key="6">
    <source>
        <dbReference type="Pfam" id="PF04116"/>
    </source>
</evidence>
<gene>
    <name evidence="7" type="ORF">D2V17_17170</name>
</gene>
<reference evidence="7 8" key="1">
    <citation type="submission" date="2018-08" db="EMBL/GenBank/DDBJ databases">
        <title>Erythrobacter zhengii sp.nov., a bacterium isolated from deep-sea sediment.</title>
        <authorList>
            <person name="Fang C."/>
            <person name="Wu Y.-H."/>
            <person name="Sun C."/>
            <person name="Wang H."/>
            <person name="Cheng H."/>
            <person name="Meng F.-X."/>
            <person name="Wang C.-S."/>
            <person name="Xu X.-W."/>
        </authorList>
    </citation>
    <scope>NUCLEOTIDE SEQUENCE [LARGE SCALE GENOMIC DNA]</scope>
    <source>
        <strain evidence="7 8">CCTCC AB 2015396</strain>
    </source>
</reference>
<feature type="transmembrane region" description="Helical" evidence="5">
    <location>
        <begin position="79"/>
        <end position="102"/>
    </location>
</feature>